<comment type="caution">
    <text evidence="11">The sequence shown here is derived from an EMBL/GenBank/DDBJ whole genome shotgun (WGS) entry which is preliminary data.</text>
</comment>
<evidence type="ECO:0000256" key="7">
    <source>
        <dbReference type="ARBA" id="ARBA00023136"/>
    </source>
</evidence>
<feature type="domain" description="Tripartite ATP-independent periplasmic transporters DctQ component" evidence="10">
    <location>
        <begin position="54"/>
        <end position="164"/>
    </location>
</feature>
<accession>A0ABQ5LP86</accession>
<evidence type="ECO:0000256" key="6">
    <source>
        <dbReference type="ARBA" id="ARBA00022989"/>
    </source>
</evidence>
<dbReference type="InterPro" id="IPR007387">
    <property type="entry name" value="TRAP_DctQ"/>
</dbReference>
<proteinExistence type="inferred from homology"/>
<keyword evidence="6 9" id="KW-1133">Transmembrane helix</keyword>
<evidence type="ECO:0000256" key="2">
    <source>
        <dbReference type="ARBA" id="ARBA00022448"/>
    </source>
</evidence>
<keyword evidence="3" id="KW-1003">Cell membrane</keyword>
<name>A0ABQ5LP86_9RHOB</name>
<dbReference type="EMBL" id="BROH01000001">
    <property type="protein sequence ID" value="GKY86578.1"/>
    <property type="molecule type" value="Genomic_DNA"/>
</dbReference>
<evidence type="ECO:0000259" key="10">
    <source>
        <dbReference type="Pfam" id="PF04290"/>
    </source>
</evidence>
<feature type="transmembrane region" description="Helical" evidence="9">
    <location>
        <begin position="55"/>
        <end position="73"/>
    </location>
</feature>
<evidence type="ECO:0000256" key="1">
    <source>
        <dbReference type="ARBA" id="ARBA00004429"/>
    </source>
</evidence>
<evidence type="ECO:0000313" key="11">
    <source>
        <dbReference type="EMBL" id="GKY86578.1"/>
    </source>
</evidence>
<organism evidence="11 12">
    <name type="scientific">Sinisalibacter aestuarii</name>
    <dbReference type="NCBI Taxonomy" id="2949426"/>
    <lineage>
        <taxon>Bacteria</taxon>
        <taxon>Pseudomonadati</taxon>
        <taxon>Pseudomonadota</taxon>
        <taxon>Alphaproteobacteria</taxon>
        <taxon>Rhodobacterales</taxon>
        <taxon>Roseobacteraceae</taxon>
        <taxon>Sinisalibacter</taxon>
    </lineage>
</organism>
<evidence type="ECO:0000256" key="8">
    <source>
        <dbReference type="ARBA" id="ARBA00038436"/>
    </source>
</evidence>
<keyword evidence="2 9" id="KW-0813">Transport</keyword>
<comment type="function">
    <text evidence="9">Part of the tripartite ATP-independent periplasmic (TRAP) transport system.</text>
</comment>
<gene>
    <name evidence="11" type="ORF">STA1M1_04470</name>
</gene>
<dbReference type="PANTHER" id="PTHR35011">
    <property type="entry name" value="2,3-DIKETO-L-GULONATE TRAP TRANSPORTER SMALL PERMEASE PROTEIN YIAM"/>
    <property type="match status" value="1"/>
</dbReference>
<keyword evidence="4 9" id="KW-0997">Cell inner membrane</keyword>
<protein>
    <recommendedName>
        <fullName evidence="9">TRAP transporter small permease protein</fullName>
    </recommendedName>
</protein>
<dbReference type="Pfam" id="PF04290">
    <property type="entry name" value="DctQ"/>
    <property type="match status" value="1"/>
</dbReference>
<comment type="similarity">
    <text evidence="8 9">Belongs to the TRAP transporter small permease family.</text>
</comment>
<evidence type="ECO:0000256" key="4">
    <source>
        <dbReference type="ARBA" id="ARBA00022519"/>
    </source>
</evidence>
<dbReference type="PANTHER" id="PTHR35011:SF4">
    <property type="entry name" value="SLL1102 PROTEIN"/>
    <property type="match status" value="1"/>
</dbReference>
<dbReference type="InterPro" id="IPR055348">
    <property type="entry name" value="DctQ"/>
</dbReference>
<comment type="subcellular location">
    <subcellularLocation>
        <location evidence="1 9">Cell inner membrane</location>
        <topology evidence="1 9">Multi-pass membrane protein</topology>
    </subcellularLocation>
</comment>
<feature type="transmembrane region" description="Helical" evidence="9">
    <location>
        <begin position="94"/>
        <end position="116"/>
    </location>
</feature>
<reference evidence="11" key="1">
    <citation type="journal article" date="2023" name="Int. J. Syst. Evol. Microbiol.">
        <title>Sinisalibacter aestuarii sp. nov., isolated from estuarine sediment of the Arakawa River.</title>
        <authorList>
            <person name="Arafat S.T."/>
            <person name="Hirano S."/>
            <person name="Sato A."/>
            <person name="Takeuchi K."/>
            <person name="Yasuda T."/>
            <person name="Terahara T."/>
            <person name="Hamada M."/>
            <person name="Kobayashi T."/>
        </authorList>
    </citation>
    <scope>NUCLEOTIDE SEQUENCE</scope>
    <source>
        <strain evidence="11">B-399</strain>
    </source>
</reference>
<feature type="transmembrane region" description="Helical" evidence="9">
    <location>
        <begin position="136"/>
        <end position="157"/>
    </location>
</feature>
<evidence type="ECO:0000256" key="9">
    <source>
        <dbReference type="RuleBase" id="RU369079"/>
    </source>
</evidence>
<dbReference type="Proteomes" id="UP001144205">
    <property type="component" value="Unassembled WGS sequence"/>
</dbReference>
<feature type="transmembrane region" description="Helical" evidence="9">
    <location>
        <begin position="7"/>
        <end position="33"/>
    </location>
</feature>
<keyword evidence="5 9" id="KW-0812">Transmembrane</keyword>
<evidence type="ECO:0000256" key="3">
    <source>
        <dbReference type="ARBA" id="ARBA00022475"/>
    </source>
</evidence>
<sequence>MCLPAKIFSWLILVMILAILVSVAAAFMGWSVLLDWEGRIPLFGAALTVNSMLDMQWFIFALIVLFGGIWSYFEDRHVTVDFLAVTMSPRTRAYISLIGDIFLLLPFCMLSVWYGSKLAMTSFRTGEGSTQGGLESYWLIKGALPIAFALLGVAAIVRILRNLRDLRANEYHKVEAHHDS</sequence>
<keyword evidence="7 9" id="KW-0472">Membrane</keyword>
<evidence type="ECO:0000256" key="5">
    <source>
        <dbReference type="ARBA" id="ARBA00022692"/>
    </source>
</evidence>
<comment type="subunit">
    <text evidence="9">The complex comprises the extracytoplasmic solute receptor protein and the two transmembrane proteins.</text>
</comment>
<evidence type="ECO:0000313" key="12">
    <source>
        <dbReference type="Proteomes" id="UP001144205"/>
    </source>
</evidence>
<keyword evidence="12" id="KW-1185">Reference proteome</keyword>